<feature type="domain" description="Ground-like" evidence="2">
    <location>
        <begin position="73"/>
        <end position="142"/>
    </location>
</feature>
<protein>
    <recommendedName>
        <fullName evidence="2">Ground-like domain-containing protein</fullName>
    </recommendedName>
</protein>
<evidence type="ECO:0000313" key="3">
    <source>
        <dbReference type="EMBL" id="EYC15802.1"/>
    </source>
</evidence>
<feature type="compositionally biased region" description="Acidic residues" evidence="1">
    <location>
        <begin position="197"/>
        <end position="207"/>
    </location>
</feature>
<proteinExistence type="predicted"/>
<accession>A0A016ULS1</accession>
<organism evidence="3 4">
    <name type="scientific">Ancylostoma ceylanicum</name>
    <dbReference type="NCBI Taxonomy" id="53326"/>
    <lineage>
        <taxon>Eukaryota</taxon>
        <taxon>Metazoa</taxon>
        <taxon>Ecdysozoa</taxon>
        <taxon>Nematoda</taxon>
        <taxon>Chromadorea</taxon>
        <taxon>Rhabditida</taxon>
        <taxon>Rhabditina</taxon>
        <taxon>Rhabditomorpha</taxon>
        <taxon>Strongyloidea</taxon>
        <taxon>Ancylostomatidae</taxon>
        <taxon>Ancylostomatinae</taxon>
        <taxon>Ancylostoma</taxon>
    </lineage>
</organism>
<dbReference type="InterPro" id="IPR007284">
    <property type="entry name" value="Ground-like_dom"/>
</dbReference>
<feature type="compositionally biased region" description="Basic and acidic residues" evidence="1">
    <location>
        <begin position="278"/>
        <end position="287"/>
    </location>
</feature>
<dbReference type="Proteomes" id="UP000024635">
    <property type="component" value="Unassembled WGS sequence"/>
</dbReference>
<name>A0A016ULS1_9BILA</name>
<evidence type="ECO:0000313" key="4">
    <source>
        <dbReference type="Proteomes" id="UP000024635"/>
    </source>
</evidence>
<evidence type="ECO:0000256" key="1">
    <source>
        <dbReference type="SAM" id="MobiDB-lite"/>
    </source>
</evidence>
<reference evidence="4" key="1">
    <citation type="journal article" date="2015" name="Nat. Genet.">
        <title>The genome and transcriptome of the zoonotic hookworm Ancylostoma ceylanicum identify infection-specific gene families.</title>
        <authorList>
            <person name="Schwarz E.M."/>
            <person name="Hu Y."/>
            <person name="Antoshechkin I."/>
            <person name="Miller M.M."/>
            <person name="Sternberg P.W."/>
            <person name="Aroian R.V."/>
        </authorList>
    </citation>
    <scope>NUCLEOTIDE SEQUENCE</scope>
    <source>
        <strain evidence="4">HY135</strain>
    </source>
</reference>
<dbReference type="AlphaFoldDB" id="A0A016ULS1"/>
<feature type="compositionally biased region" description="Basic and acidic residues" evidence="1">
    <location>
        <begin position="250"/>
        <end position="264"/>
    </location>
</feature>
<keyword evidence="4" id="KW-1185">Reference proteome</keyword>
<evidence type="ECO:0000259" key="2">
    <source>
        <dbReference type="Pfam" id="PF04155"/>
    </source>
</evidence>
<comment type="caution">
    <text evidence="3">The sequence shown here is derived from an EMBL/GenBank/DDBJ whole genome shotgun (WGS) entry which is preliminary data.</text>
</comment>
<dbReference type="Pfam" id="PF04155">
    <property type="entry name" value="Ground-like"/>
    <property type="match status" value="1"/>
</dbReference>
<feature type="region of interest" description="Disordered" evidence="1">
    <location>
        <begin position="191"/>
        <end position="287"/>
    </location>
</feature>
<gene>
    <name evidence="3" type="primary">Acey_s0035.g2966</name>
    <name evidence="3" type="synonym">Acey-grl-8</name>
    <name evidence="3" type="ORF">Y032_0035g2966</name>
</gene>
<sequence>MKDISTINPCPPCPDPAPPVQCQTDVQDVTASNVAAMGTTASSENQYNTRFNSKISRRGSEHRDRRALKNGEPTCNSAELRRIMRESIHENILMAKIAIVNRAAVEIGGHFDAVCATGKFSYFALARLFCEVTSGDVSCFAFRHDDISGQDLPKFASIPEQDDISEERIEADIPLEMPRISLRTITAKPVELSTTKEEDETTAEELAEMVTTESGNLDESPLEKANDENNDSDTLELRKRSRMIWPPREISIEEAKTQGLREETIMELEQQARKKKQPKENPELDVL</sequence>
<dbReference type="EMBL" id="JARK01001371">
    <property type="protein sequence ID" value="EYC15802.1"/>
    <property type="molecule type" value="Genomic_DNA"/>
</dbReference>
<dbReference type="OrthoDB" id="5812274at2759"/>